<name>A0A9Q9C072_9RICK</name>
<dbReference type="GO" id="GO:0004017">
    <property type="term" value="F:AMP kinase activity"/>
    <property type="evidence" value="ECO:0007669"/>
    <property type="project" value="UniProtKB-UniRule"/>
</dbReference>
<keyword evidence="2" id="KW-0862">Zinc</keyword>
<feature type="binding site" evidence="2">
    <location>
        <position position="169"/>
    </location>
    <ligand>
        <name>AMP</name>
        <dbReference type="ChEBI" id="CHEBI:456215"/>
    </ligand>
</feature>
<dbReference type="PANTHER" id="PTHR23359">
    <property type="entry name" value="NUCLEOTIDE KINASE"/>
    <property type="match status" value="1"/>
</dbReference>
<dbReference type="EMBL" id="CP089285">
    <property type="protein sequence ID" value="UTO56466.1"/>
    <property type="molecule type" value="Genomic_DNA"/>
</dbReference>
<dbReference type="InterPro" id="IPR006259">
    <property type="entry name" value="Adenyl_kin_sub"/>
</dbReference>
<dbReference type="GO" id="GO:0005737">
    <property type="term" value="C:cytoplasm"/>
    <property type="evidence" value="ECO:0007669"/>
    <property type="project" value="UniProtKB-SubCell"/>
</dbReference>
<organism evidence="3 5">
    <name type="scientific">Neoehrlichia mikurensis</name>
    <dbReference type="NCBI Taxonomy" id="89586"/>
    <lineage>
        <taxon>Bacteria</taxon>
        <taxon>Pseudomonadati</taxon>
        <taxon>Pseudomonadota</taxon>
        <taxon>Alphaproteobacteria</taxon>
        <taxon>Rickettsiales</taxon>
        <taxon>Anaplasmataceae</taxon>
        <taxon>Candidatus Neoehrlichia</taxon>
    </lineage>
</organism>
<feature type="binding site" evidence="2">
    <location>
        <begin position="80"/>
        <end position="83"/>
    </location>
    <ligand>
        <name>AMP</name>
        <dbReference type="ChEBI" id="CHEBI:456215"/>
    </ligand>
</feature>
<dbReference type="EC" id="2.7.4.3" evidence="2"/>
<feature type="binding site" evidence="2">
    <location>
        <position position="128"/>
    </location>
    <ligand>
        <name>Zn(2+)</name>
        <dbReference type="ChEBI" id="CHEBI:29105"/>
        <note>structural</note>
    </ligand>
</feature>
<dbReference type="GO" id="GO:0044209">
    <property type="term" value="P:AMP salvage"/>
    <property type="evidence" value="ECO:0007669"/>
    <property type="project" value="UniProtKB-UniRule"/>
</dbReference>
<evidence type="ECO:0000313" key="3">
    <source>
        <dbReference type="EMBL" id="UTO55545.1"/>
    </source>
</evidence>
<keyword evidence="2" id="KW-0067">ATP-binding</keyword>
<dbReference type="GO" id="GO:0008270">
    <property type="term" value="F:zinc ion binding"/>
    <property type="evidence" value="ECO:0007669"/>
    <property type="project" value="UniProtKB-UniRule"/>
</dbReference>
<dbReference type="EMBL" id="CP089286">
    <property type="protein sequence ID" value="UTO55545.1"/>
    <property type="molecule type" value="Genomic_DNA"/>
</dbReference>
<evidence type="ECO:0000256" key="2">
    <source>
        <dbReference type="HAMAP-Rule" id="MF_00235"/>
    </source>
</evidence>
<dbReference type="AlphaFoldDB" id="A0A9Q9C072"/>
<keyword evidence="2" id="KW-0545">Nucleotide biosynthesis</keyword>
<dbReference type="PROSITE" id="PS00113">
    <property type="entry name" value="ADENYLATE_KINASE"/>
    <property type="match status" value="1"/>
</dbReference>
<accession>A0A9Q9C072</accession>
<dbReference type="Proteomes" id="UP001059822">
    <property type="component" value="Chromosome"/>
</dbReference>
<dbReference type="InterPro" id="IPR033690">
    <property type="entry name" value="Adenylat_kinase_CS"/>
</dbReference>
<keyword evidence="6" id="KW-1185">Reference proteome</keyword>
<keyword evidence="2" id="KW-0963">Cytoplasm</keyword>
<keyword evidence="2" id="KW-0479">Metal-binding</keyword>
<feature type="binding site" evidence="2">
    <location>
        <begin position="54"/>
        <end position="56"/>
    </location>
    <ligand>
        <name>AMP</name>
        <dbReference type="ChEBI" id="CHEBI:456215"/>
    </ligand>
</feature>
<feature type="binding site" evidence="2">
    <location>
        <position position="158"/>
    </location>
    <ligand>
        <name>AMP</name>
        <dbReference type="ChEBI" id="CHEBI:456215"/>
    </ligand>
</feature>
<feature type="region of interest" description="NMP" evidence="2">
    <location>
        <begin position="27"/>
        <end position="56"/>
    </location>
</feature>
<keyword evidence="2 3" id="KW-0418">Kinase</keyword>
<comment type="similarity">
    <text evidence="2">Belongs to the adenylate kinase family.</text>
</comment>
<feature type="binding site" evidence="2">
    <location>
        <position position="87"/>
    </location>
    <ligand>
        <name>AMP</name>
        <dbReference type="ChEBI" id="CHEBI:456215"/>
    </ligand>
</feature>
<dbReference type="NCBIfam" id="TIGR01351">
    <property type="entry name" value="adk"/>
    <property type="match status" value="1"/>
</dbReference>
<reference evidence="3" key="1">
    <citation type="journal article" date="2022" name="Microorganisms">
        <title>Assembly and Comparison of Ca. Neoehrlichia mikurensis Genomes.</title>
        <authorList>
            <person name="Azagi T."/>
            <person name="Dirks R.P."/>
            <person name="Yebra-Pimentel E.S."/>
            <person name="Schaap P.J."/>
            <person name="Koehorst J.J."/>
            <person name="Esser H.J."/>
            <person name="Sprong H."/>
        </authorList>
    </citation>
    <scope>NUCLEOTIDE SEQUENCE</scope>
    <source>
        <strain evidence="4">18-2804</strain>
        <strain evidence="3">18-2837</strain>
    </source>
</reference>
<feature type="binding site" evidence="2">
    <location>
        <position position="147"/>
    </location>
    <ligand>
        <name>Zn(2+)</name>
        <dbReference type="ChEBI" id="CHEBI:29105"/>
        <note>structural</note>
    </ligand>
</feature>
<proteinExistence type="inferred from homology"/>
<evidence type="ECO:0000313" key="4">
    <source>
        <dbReference type="EMBL" id="UTO56466.1"/>
    </source>
</evidence>
<feature type="binding site" evidence="2">
    <location>
        <position position="150"/>
    </location>
    <ligand>
        <name>Zn(2+)</name>
        <dbReference type="ChEBI" id="CHEBI:29105"/>
        <note>structural</note>
    </ligand>
</feature>
<feature type="binding site" evidence="2">
    <location>
        <position position="195"/>
    </location>
    <ligand>
        <name>ATP</name>
        <dbReference type="ChEBI" id="CHEBI:30616"/>
    </ligand>
</feature>
<keyword evidence="2" id="KW-0808">Transferase</keyword>
<dbReference type="HAMAP" id="MF_00235">
    <property type="entry name" value="Adenylate_kinase_Adk"/>
    <property type="match status" value="1"/>
</dbReference>
<feature type="binding site" evidence="2">
    <location>
        <position position="125"/>
    </location>
    <ligand>
        <name>Zn(2+)</name>
        <dbReference type="ChEBI" id="CHEBI:29105"/>
        <note>structural</note>
    </ligand>
</feature>
<dbReference type="CDD" id="cd01428">
    <property type="entry name" value="ADK"/>
    <property type="match status" value="1"/>
</dbReference>
<comment type="subunit">
    <text evidence="2">Monomer.</text>
</comment>
<sequence length="214" mass="24300">MFGPPGSGKGTQSRILGRYLEDISVISMGDLLRIEVDGSTKIGRKIQNNVKNGKLVNDDVVCEVLIGCLKKVKGSFLLDGFPRNLQQAYFLTDFLKKLSCSIDIVIQLELDVEIARKRLMGRVLCKKCNQVLNLSFFTEEKHGKAFCSYCSSTELIRRSDDDVKVIENRIEKYNSEVYGLMEYYKKKIVKINANKLIPEVSQDIKSKIDYLINS</sequence>
<comment type="catalytic activity">
    <reaction evidence="2">
        <text>AMP + ATP = 2 ADP</text>
        <dbReference type="Rhea" id="RHEA:12973"/>
        <dbReference type="ChEBI" id="CHEBI:30616"/>
        <dbReference type="ChEBI" id="CHEBI:456215"/>
        <dbReference type="ChEBI" id="CHEBI:456216"/>
        <dbReference type="EC" id="2.7.4.3"/>
    </reaction>
</comment>
<dbReference type="GO" id="GO:0005524">
    <property type="term" value="F:ATP binding"/>
    <property type="evidence" value="ECO:0007669"/>
    <property type="project" value="UniProtKB-UniRule"/>
</dbReference>
<comment type="subcellular location">
    <subcellularLocation>
        <location evidence="2">Cytoplasm</location>
    </subcellularLocation>
</comment>
<comment type="pathway">
    <text evidence="2">Purine metabolism; AMP biosynthesis via salvage pathway; AMP from ADP: step 1/1.</text>
</comment>
<evidence type="ECO:0000313" key="6">
    <source>
        <dbReference type="Proteomes" id="UP001059985"/>
    </source>
</evidence>
<evidence type="ECO:0000313" key="5">
    <source>
        <dbReference type="Proteomes" id="UP001059822"/>
    </source>
</evidence>
<feature type="binding site" evidence="2">
    <location>
        <begin position="6"/>
        <end position="11"/>
    </location>
    <ligand>
        <name>ATP</name>
        <dbReference type="ChEBI" id="CHEBI:30616"/>
    </ligand>
</feature>
<dbReference type="RefSeq" id="WP_218193920.1">
    <property type="nucleotide sequence ID" value="NZ_CP054597.1"/>
</dbReference>
<feature type="binding site" evidence="2">
    <location>
        <position position="122"/>
    </location>
    <ligand>
        <name>ATP</name>
        <dbReference type="ChEBI" id="CHEBI:30616"/>
    </ligand>
</feature>
<dbReference type="Proteomes" id="UP001059985">
    <property type="component" value="Chromosome"/>
</dbReference>
<protein>
    <recommendedName>
        <fullName evidence="2">Adenylate kinase</fullName>
        <shortName evidence="2">AK</shortName>
        <ecNumber evidence="2">2.7.4.3</ecNumber>
    </recommendedName>
    <alternativeName>
        <fullName evidence="2">ATP-AMP transphosphorylase</fullName>
    </alternativeName>
    <alternativeName>
        <fullName evidence="2">ATP:AMP phosphotransferase</fullName>
    </alternativeName>
    <alternativeName>
        <fullName evidence="2">Adenylate monophosphate kinase</fullName>
    </alternativeName>
</protein>
<keyword evidence="1 2" id="KW-0547">Nucleotide-binding</keyword>
<comment type="domain">
    <text evidence="2">Consists of three domains, a large central CORE domain and two small peripheral domains, NMPbind and LID, which undergo movements during catalysis. The LID domain closes over the site of phosphoryl transfer upon ATP binding. Assembling and dissambling the active center during each catalytic cycle provides an effective means to prevent ATP hydrolysis. Some bacteria have evolved a zinc-coordinating structure that stabilizes the LID domain.</text>
</comment>
<feature type="binding site" evidence="2">
    <location>
        <position position="33"/>
    </location>
    <ligand>
        <name>AMP</name>
        <dbReference type="ChEBI" id="CHEBI:456215"/>
    </ligand>
</feature>
<evidence type="ECO:0000256" key="1">
    <source>
        <dbReference type="ARBA" id="ARBA00022741"/>
    </source>
</evidence>
<comment type="caution">
    <text evidence="2">Lacks conserved residue(s) required for the propagation of feature annotation.</text>
</comment>
<dbReference type="InterPro" id="IPR000850">
    <property type="entry name" value="Adenylat/UMP-CMP_kin"/>
</dbReference>
<gene>
    <name evidence="2" type="primary">adk</name>
    <name evidence="4" type="ORF">LUA81_00400</name>
    <name evidence="3" type="ORF">LUA82_00400</name>
</gene>
<dbReference type="Pfam" id="PF00406">
    <property type="entry name" value="ADK"/>
    <property type="match status" value="1"/>
</dbReference>
<comment type="function">
    <text evidence="2">Catalyzes the reversible transfer of the terminal phosphate group between ATP and AMP. Plays an important role in cellular energy homeostasis and in adenine nucleotide metabolism.</text>
</comment>